<evidence type="ECO:0008006" key="4">
    <source>
        <dbReference type="Google" id="ProtNLM"/>
    </source>
</evidence>
<gene>
    <name evidence="2" type="ORF">BKE38_13590</name>
</gene>
<dbReference type="RefSeq" id="WP_076957893.1">
    <property type="nucleotide sequence ID" value="NZ_MLCO01000121.1"/>
</dbReference>
<dbReference type="AlphaFoldDB" id="A0A1V2H1B2"/>
<evidence type="ECO:0000313" key="3">
    <source>
        <dbReference type="Proteomes" id="UP000188879"/>
    </source>
</evidence>
<evidence type="ECO:0000256" key="1">
    <source>
        <dbReference type="SAM" id="Phobius"/>
    </source>
</evidence>
<sequence length="230" mass="23868">MAEWTDIARVVAPTVATGLLGPAGGMVASIVAGFLFPDEPEKQAKATPTSIAERIARITDPADMTRLREAELALRKFEADNEFRFADMAQRDLADARARQSAASAAGVHTADRLAWAVLGSFTVVAVMTLCVIVAMVTGGLGTVGVSPETWVAVSGFVGAILGYFSANAQQVVSFYFGSSAGSKEKSELLQTQATNAISQLGQIQRQAAAAPAPAVLDLAELADGVGRLG</sequence>
<keyword evidence="3" id="KW-1185">Reference proteome</keyword>
<keyword evidence="1" id="KW-0472">Membrane</keyword>
<keyword evidence="1" id="KW-1133">Transmembrane helix</keyword>
<organism evidence="2 3">
    <name type="scientific">Teichococcus deserti</name>
    <dbReference type="NCBI Taxonomy" id="1817963"/>
    <lineage>
        <taxon>Bacteria</taxon>
        <taxon>Pseudomonadati</taxon>
        <taxon>Pseudomonadota</taxon>
        <taxon>Alphaproteobacteria</taxon>
        <taxon>Acetobacterales</taxon>
        <taxon>Roseomonadaceae</taxon>
        <taxon>Roseomonas</taxon>
    </lineage>
</organism>
<dbReference type="OrthoDB" id="9098935at2"/>
<dbReference type="Proteomes" id="UP000188879">
    <property type="component" value="Unassembled WGS sequence"/>
</dbReference>
<feature type="transmembrane region" description="Helical" evidence="1">
    <location>
        <begin position="114"/>
        <end position="138"/>
    </location>
</feature>
<feature type="transmembrane region" description="Helical" evidence="1">
    <location>
        <begin position="15"/>
        <end position="36"/>
    </location>
</feature>
<name>A0A1V2H1B2_9PROT</name>
<reference evidence="2 3" key="1">
    <citation type="submission" date="2016-10" db="EMBL/GenBank/DDBJ databases">
        <title>Draft Genome sequence of Roseomonas sp. strain M3.</title>
        <authorList>
            <person name="Subhash Y."/>
            <person name="Lee S."/>
        </authorList>
    </citation>
    <scope>NUCLEOTIDE SEQUENCE [LARGE SCALE GENOMIC DNA]</scope>
    <source>
        <strain evidence="2 3">M3</strain>
    </source>
</reference>
<dbReference type="EMBL" id="MLCO01000121">
    <property type="protein sequence ID" value="ONG53064.1"/>
    <property type="molecule type" value="Genomic_DNA"/>
</dbReference>
<proteinExistence type="predicted"/>
<evidence type="ECO:0000313" key="2">
    <source>
        <dbReference type="EMBL" id="ONG53064.1"/>
    </source>
</evidence>
<feature type="transmembrane region" description="Helical" evidence="1">
    <location>
        <begin position="150"/>
        <end position="167"/>
    </location>
</feature>
<feature type="non-terminal residue" evidence="2">
    <location>
        <position position="230"/>
    </location>
</feature>
<accession>A0A1V2H1B2</accession>
<comment type="caution">
    <text evidence="2">The sequence shown here is derived from an EMBL/GenBank/DDBJ whole genome shotgun (WGS) entry which is preliminary data.</text>
</comment>
<keyword evidence="1" id="KW-0812">Transmembrane</keyword>
<protein>
    <recommendedName>
        <fullName evidence="4">Holin of 3TMs, for gene-transfer release</fullName>
    </recommendedName>
</protein>